<name>A0ABU3PSU6_9ACTN</name>
<dbReference type="Pfam" id="PF00248">
    <property type="entry name" value="Aldo_ket_red"/>
    <property type="match status" value="1"/>
</dbReference>
<feature type="domain" description="NADP-dependent oxidoreductase" evidence="1">
    <location>
        <begin position="15"/>
        <end position="314"/>
    </location>
</feature>
<organism evidence="2 3">
    <name type="scientific">Nocardioides imazamoxiresistens</name>
    <dbReference type="NCBI Taxonomy" id="3231893"/>
    <lineage>
        <taxon>Bacteria</taxon>
        <taxon>Bacillati</taxon>
        <taxon>Actinomycetota</taxon>
        <taxon>Actinomycetes</taxon>
        <taxon>Propionibacteriales</taxon>
        <taxon>Nocardioidaceae</taxon>
        <taxon>Nocardioides</taxon>
    </lineage>
</organism>
<dbReference type="EMBL" id="JAVYII010000002">
    <property type="protein sequence ID" value="MDT9592298.1"/>
    <property type="molecule type" value="Genomic_DNA"/>
</dbReference>
<dbReference type="SUPFAM" id="SSF51430">
    <property type="entry name" value="NAD(P)-linked oxidoreductase"/>
    <property type="match status" value="1"/>
</dbReference>
<dbReference type="Proteomes" id="UP001268542">
    <property type="component" value="Unassembled WGS sequence"/>
</dbReference>
<comment type="caution">
    <text evidence="2">The sequence shown here is derived from an EMBL/GenBank/DDBJ whole genome shotgun (WGS) entry which is preliminary data.</text>
</comment>
<dbReference type="Gene3D" id="3.20.20.100">
    <property type="entry name" value="NADP-dependent oxidoreductase domain"/>
    <property type="match status" value="1"/>
</dbReference>
<keyword evidence="3" id="KW-1185">Reference proteome</keyword>
<dbReference type="PANTHER" id="PTHR43364">
    <property type="entry name" value="NADH-SPECIFIC METHYLGLYOXAL REDUCTASE-RELATED"/>
    <property type="match status" value="1"/>
</dbReference>
<dbReference type="InterPro" id="IPR023210">
    <property type="entry name" value="NADP_OxRdtase_dom"/>
</dbReference>
<accession>A0ABU3PSU6</accession>
<dbReference type="InterPro" id="IPR036812">
    <property type="entry name" value="NAD(P)_OxRdtase_dom_sf"/>
</dbReference>
<dbReference type="InterPro" id="IPR050523">
    <property type="entry name" value="AKR_Detox_Biosynth"/>
</dbReference>
<dbReference type="RefSeq" id="WP_315731684.1">
    <property type="nucleotide sequence ID" value="NZ_JAVYII010000002.1"/>
</dbReference>
<evidence type="ECO:0000259" key="1">
    <source>
        <dbReference type="Pfam" id="PF00248"/>
    </source>
</evidence>
<sequence length="319" mass="33652">MQQRSVGASGLRVSRLGLGTMTWGRDTDEHEARDQLAAFTAAGGTLVDTAAAYGDGASETLLGTLLGDVVARDDLVIATKAGLGARRDVAGRGTRDTSRRSLLTTLDATLRRLGTDRVDLWQVHVWSDDTPLEETLAALDTAVSSGRVLYAGVSNYTGWQTARAATWQAAVPGRAVPVSTQVEYSLLNRAVEAEVLPAADALGLGVLPWSPLGRGVLTGKYRTGTPSDSRAATSHLSSFVEPYLDDRSRGIVEAVVKAADGLGWTPAEVALAWVRDRPGVTAPVVGARTAQQLRGLLGVEERTLPPEIDEALDDVSALD</sequence>
<proteinExistence type="predicted"/>
<gene>
    <name evidence="2" type="ORF">RDV89_04430</name>
</gene>
<reference evidence="2 3" key="1">
    <citation type="submission" date="2023-08" db="EMBL/GenBank/DDBJ databases">
        <title>Nocardioides seae sp. nov., a bacterium isolated from a soil.</title>
        <authorList>
            <person name="Wang X."/>
        </authorList>
    </citation>
    <scope>NUCLEOTIDE SEQUENCE [LARGE SCALE GENOMIC DNA]</scope>
    <source>
        <strain evidence="2 3">YZH12</strain>
    </source>
</reference>
<evidence type="ECO:0000313" key="2">
    <source>
        <dbReference type="EMBL" id="MDT9592298.1"/>
    </source>
</evidence>
<dbReference type="PANTHER" id="PTHR43364:SF18">
    <property type="entry name" value="OXIDOREDUCTASE"/>
    <property type="match status" value="1"/>
</dbReference>
<protein>
    <submittedName>
        <fullName evidence="2">Aldo/keto reductase</fullName>
    </submittedName>
</protein>
<evidence type="ECO:0000313" key="3">
    <source>
        <dbReference type="Proteomes" id="UP001268542"/>
    </source>
</evidence>